<dbReference type="PANTHER" id="PTHR43317">
    <property type="entry name" value="THERMOSPERMINE SYNTHASE ACAULIS5"/>
    <property type="match status" value="1"/>
</dbReference>
<dbReference type="GO" id="GO:0006596">
    <property type="term" value="P:polyamine biosynthetic process"/>
    <property type="evidence" value="ECO:0007669"/>
    <property type="project" value="UniProtKB-KW"/>
</dbReference>
<gene>
    <name evidence="3" type="ORF">GCM10010990_02840</name>
</gene>
<feature type="transmembrane region" description="Helical" evidence="2">
    <location>
        <begin position="223"/>
        <end position="244"/>
    </location>
</feature>
<feature type="transmembrane region" description="Helical" evidence="2">
    <location>
        <begin position="250"/>
        <end position="268"/>
    </location>
</feature>
<dbReference type="RefSeq" id="WP_172808135.1">
    <property type="nucleotide sequence ID" value="NZ_BMIP01000001.1"/>
</dbReference>
<organism evidence="3 4">
    <name type="scientific">Croceicoccus mobilis</name>
    <dbReference type="NCBI Taxonomy" id="1703339"/>
    <lineage>
        <taxon>Bacteria</taxon>
        <taxon>Pseudomonadati</taxon>
        <taxon>Pseudomonadota</taxon>
        <taxon>Alphaproteobacteria</taxon>
        <taxon>Sphingomonadales</taxon>
        <taxon>Erythrobacteraceae</taxon>
        <taxon>Croceicoccus</taxon>
    </lineage>
</organism>
<dbReference type="Proteomes" id="UP000612349">
    <property type="component" value="Unassembled WGS sequence"/>
</dbReference>
<feature type="transmembrane region" description="Helical" evidence="2">
    <location>
        <begin position="337"/>
        <end position="361"/>
    </location>
</feature>
<keyword evidence="4" id="KW-1185">Reference proteome</keyword>
<feature type="transmembrane region" description="Helical" evidence="2">
    <location>
        <begin position="43"/>
        <end position="62"/>
    </location>
</feature>
<protein>
    <recommendedName>
        <fullName evidence="5">Spermidine synthase</fullName>
    </recommendedName>
</protein>
<feature type="transmembrane region" description="Helical" evidence="2">
    <location>
        <begin position="175"/>
        <end position="193"/>
    </location>
</feature>
<evidence type="ECO:0000313" key="3">
    <source>
        <dbReference type="EMBL" id="GGD57036.1"/>
    </source>
</evidence>
<evidence type="ECO:0000256" key="2">
    <source>
        <dbReference type="SAM" id="Phobius"/>
    </source>
</evidence>
<evidence type="ECO:0008006" key="5">
    <source>
        <dbReference type="Google" id="ProtNLM"/>
    </source>
</evidence>
<feature type="transmembrane region" description="Helical" evidence="2">
    <location>
        <begin position="74"/>
        <end position="93"/>
    </location>
</feature>
<dbReference type="EMBL" id="BMIP01000001">
    <property type="protein sequence ID" value="GGD57036.1"/>
    <property type="molecule type" value="Genomic_DNA"/>
</dbReference>
<feature type="transmembrane region" description="Helical" evidence="2">
    <location>
        <begin position="280"/>
        <end position="298"/>
    </location>
</feature>
<feature type="transmembrane region" description="Helical" evidence="2">
    <location>
        <begin position="394"/>
        <end position="414"/>
    </location>
</feature>
<feature type="transmembrane region" description="Helical" evidence="2">
    <location>
        <begin position="304"/>
        <end position="325"/>
    </location>
</feature>
<feature type="transmembrane region" description="Helical" evidence="2">
    <location>
        <begin position="143"/>
        <end position="163"/>
    </location>
</feature>
<feature type="transmembrane region" description="Helical" evidence="2">
    <location>
        <begin position="105"/>
        <end position="123"/>
    </location>
</feature>
<evidence type="ECO:0000256" key="1">
    <source>
        <dbReference type="ARBA" id="ARBA00023115"/>
    </source>
</evidence>
<keyword evidence="1" id="KW-0620">Polyamine biosynthesis</keyword>
<dbReference type="InterPro" id="IPR029063">
    <property type="entry name" value="SAM-dependent_MTases_sf"/>
</dbReference>
<sequence>MPTMPPRQPLFVLTILVGSFLLFLVQPMIARFALPMVGGAPNVWNSAMLVFQLLLLGGYLYSHALSRLPVRRQVPVHLALLALAALTLPIDLFDLPAAASGWEVLWVPALFVLSIGPVFFMLASQASLMQRWYAASGDAGDPYVLYGASNLGSFAGLIAYPLLLEPTMALGAQSLLWSAGFALLFVLVVLAGWSRRQAAANAPAAEEEDFSERVPPAVTRRLIALWTVLAAVPSGLMLSTTTLLTTDIMAAPLLWVIPLGLYLLSYTVAFSEDGTLARHLTRIAPITLLFVGGFALSPTGDASFGIALAMVALLFLIAVSLHHRLFELRPDPAHLTLFYLMIALGGALGGVFAALIAPVIFDWIYEHAILLVVAAFLLPMEEIPVIGQYLKRGLLGRTISIVLLMLGALLAWRLALASGAAMNTQIAGMMGLLACLGIVVMGSRMLYVAVLAMIMIGHVGYTTIRSSLDGERARSYFGAYSIAETQGGKVRYLTHGTTMHGQQFTDPAMRDEPTSYYGRTSGVGIAISQAAPDARIGVVGLGVGTLACYRQPDQHWSFFEIDRQVAEFSAEERFTFLSDCTPDARIVIGDARLRLAEEPGGTFDLLAIDAFSSDAIPIHLLTQEAFAVYGDALSENGLLLVHVSNRYFDLAPMVSALARQGGWKGAMRMDTEDLAPGTVPSLWIALTRSDDSYNRLIASSTVDWGRLPPPADRAWSDDNASILPLIRW</sequence>
<proteinExistence type="predicted"/>
<comment type="caution">
    <text evidence="3">The sequence shown here is derived from an EMBL/GenBank/DDBJ whole genome shotgun (WGS) entry which is preliminary data.</text>
</comment>
<dbReference type="NCBIfam" id="NF037959">
    <property type="entry name" value="MFS_SpdSyn"/>
    <property type="match status" value="1"/>
</dbReference>
<feature type="transmembrane region" description="Helical" evidence="2">
    <location>
        <begin position="446"/>
        <end position="464"/>
    </location>
</feature>
<dbReference type="SUPFAM" id="SSF53335">
    <property type="entry name" value="S-adenosyl-L-methionine-dependent methyltransferases"/>
    <property type="match status" value="1"/>
</dbReference>
<reference evidence="3" key="1">
    <citation type="journal article" date="2014" name="Int. J. Syst. Evol. Microbiol.">
        <title>Complete genome sequence of Corynebacterium casei LMG S-19264T (=DSM 44701T), isolated from a smear-ripened cheese.</title>
        <authorList>
            <consortium name="US DOE Joint Genome Institute (JGI-PGF)"/>
            <person name="Walter F."/>
            <person name="Albersmeier A."/>
            <person name="Kalinowski J."/>
            <person name="Ruckert C."/>
        </authorList>
    </citation>
    <scope>NUCLEOTIDE SEQUENCE</scope>
    <source>
        <strain evidence="3">CGMCC 1.15360</strain>
    </source>
</reference>
<reference evidence="3" key="2">
    <citation type="submission" date="2020-09" db="EMBL/GenBank/DDBJ databases">
        <authorList>
            <person name="Sun Q."/>
            <person name="Zhou Y."/>
        </authorList>
    </citation>
    <scope>NUCLEOTIDE SEQUENCE</scope>
    <source>
        <strain evidence="3">CGMCC 1.15360</strain>
    </source>
</reference>
<accession>A0A916YRV4</accession>
<keyword evidence="2" id="KW-0812">Transmembrane</keyword>
<evidence type="ECO:0000313" key="4">
    <source>
        <dbReference type="Proteomes" id="UP000612349"/>
    </source>
</evidence>
<dbReference type="AlphaFoldDB" id="A0A916YRV4"/>
<dbReference type="Gene3D" id="3.40.50.150">
    <property type="entry name" value="Vaccinia Virus protein VP39"/>
    <property type="match status" value="1"/>
</dbReference>
<name>A0A916YRV4_9SPHN</name>
<keyword evidence="2" id="KW-1133">Transmembrane helix</keyword>
<feature type="transmembrane region" description="Helical" evidence="2">
    <location>
        <begin position="420"/>
        <end position="439"/>
    </location>
</feature>
<dbReference type="PANTHER" id="PTHR43317:SF1">
    <property type="entry name" value="THERMOSPERMINE SYNTHASE ACAULIS5"/>
    <property type="match status" value="1"/>
</dbReference>
<feature type="transmembrane region" description="Helical" evidence="2">
    <location>
        <begin position="367"/>
        <end position="387"/>
    </location>
</feature>
<keyword evidence="2" id="KW-0472">Membrane</keyword>